<evidence type="ECO:0000313" key="1">
    <source>
        <dbReference type="EMBL" id="GAA0731178.1"/>
    </source>
</evidence>
<dbReference type="SUPFAM" id="SSF53335">
    <property type="entry name" value="S-adenosyl-L-methionine-dependent methyltransferases"/>
    <property type="match status" value="1"/>
</dbReference>
<comment type="caution">
    <text evidence="1">The sequence shown here is derived from an EMBL/GenBank/DDBJ whole genome shotgun (WGS) entry which is preliminary data.</text>
</comment>
<sequence length="313" mass="36871">MNWRVKASLQKILSATRLGDQLNHIPATLKKEYHQNVVRYQFHECLRKYDYTNLDLNQPNYALEIGTGYSIISPIILTLLGFKKVVTVDIDKDITFKTFQKQINFLNQSEFIDNISQRSVFSAKEIKNKLDFIVGCTSLEEALSFSNIIYVAPYTIEDIEDEEITFDYIYSQVVFEHIPPKFLEVLFEKFRSWLKKGGFTVHTINFVDHFTNPGFFQDKKISEYNFLRFSDKQWKFWAGNSIAYTNRLSYIYYHELFKKNDLIILDFIGENYKPSISLALDQVHEDIIKKYKVSPDLTKLTKYQRGTFIAQNI</sequence>
<reference evidence="1 2" key="1">
    <citation type="journal article" date="2019" name="Int. J. Syst. Evol. Microbiol.">
        <title>The Global Catalogue of Microorganisms (GCM) 10K type strain sequencing project: providing services to taxonomists for standard genome sequencing and annotation.</title>
        <authorList>
            <consortium name="The Broad Institute Genomics Platform"/>
            <consortium name="The Broad Institute Genome Sequencing Center for Infectious Disease"/>
            <person name="Wu L."/>
            <person name="Ma J."/>
        </authorList>
    </citation>
    <scope>NUCLEOTIDE SEQUENCE [LARGE SCALE GENOMIC DNA]</scope>
    <source>
        <strain evidence="1 2">JCM 15974</strain>
    </source>
</reference>
<organism evidence="1 2">
    <name type="scientific">Aquimarina litoralis</name>
    <dbReference type="NCBI Taxonomy" id="584605"/>
    <lineage>
        <taxon>Bacteria</taxon>
        <taxon>Pseudomonadati</taxon>
        <taxon>Bacteroidota</taxon>
        <taxon>Flavobacteriia</taxon>
        <taxon>Flavobacteriales</taxon>
        <taxon>Flavobacteriaceae</taxon>
        <taxon>Aquimarina</taxon>
    </lineage>
</organism>
<gene>
    <name evidence="1" type="ORF">GCM10009430_43080</name>
</gene>
<dbReference type="RefSeq" id="WP_343914316.1">
    <property type="nucleotide sequence ID" value="NZ_BAAAGE010000005.1"/>
</dbReference>
<dbReference type="InterPro" id="IPR029063">
    <property type="entry name" value="SAM-dependent_MTases_sf"/>
</dbReference>
<accession>A0ABN1J7J4</accession>
<dbReference type="Gene3D" id="3.40.50.150">
    <property type="entry name" value="Vaccinia Virus protein VP39"/>
    <property type="match status" value="1"/>
</dbReference>
<dbReference type="CDD" id="cd02440">
    <property type="entry name" value="AdoMet_MTases"/>
    <property type="match status" value="1"/>
</dbReference>
<keyword evidence="2" id="KW-1185">Reference proteome</keyword>
<dbReference type="Pfam" id="PF13489">
    <property type="entry name" value="Methyltransf_23"/>
    <property type="match status" value="1"/>
</dbReference>
<proteinExistence type="predicted"/>
<evidence type="ECO:0000313" key="2">
    <source>
        <dbReference type="Proteomes" id="UP001501758"/>
    </source>
</evidence>
<evidence type="ECO:0008006" key="3">
    <source>
        <dbReference type="Google" id="ProtNLM"/>
    </source>
</evidence>
<dbReference type="EMBL" id="BAAAGE010000005">
    <property type="protein sequence ID" value="GAA0731178.1"/>
    <property type="molecule type" value="Genomic_DNA"/>
</dbReference>
<dbReference type="Proteomes" id="UP001501758">
    <property type="component" value="Unassembled WGS sequence"/>
</dbReference>
<protein>
    <recommendedName>
        <fullName evidence="3">Methyltransferase domain-containing protein</fullName>
    </recommendedName>
</protein>
<name>A0ABN1J7J4_9FLAO</name>